<evidence type="ECO:0000313" key="3">
    <source>
        <dbReference type="RefSeq" id="XP_018011884.1"/>
    </source>
</evidence>
<dbReference type="KEGG" id="hazt:108669106"/>
<keyword evidence="1" id="KW-0732">Signal</keyword>
<name>A0A8B7NE49_HYAAZ</name>
<organism evidence="2 3">
    <name type="scientific">Hyalella azteca</name>
    <name type="common">Amphipod</name>
    <dbReference type="NCBI Taxonomy" id="294128"/>
    <lineage>
        <taxon>Eukaryota</taxon>
        <taxon>Metazoa</taxon>
        <taxon>Ecdysozoa</taxon>
        <taxon>Arthropoda</taxon>
        <taxon>Crustacea</taxon>
        <taxon>Multicrustacea</taxon>
        <taxon>Malacostraca</taxon>
        <taxon>Eumalacostraca</taxon>
        <taxon>Peracarida</taxon>
        <taxon>Amphipoda</taxon>
        <taxon>Senticaudata</taxon>
        <taxon>Talitrida</taxon>
        <taxon>Talitroidea</taxon>
        <taxon>Hyalellidae</taxon>
        <taxon>Hyalella</taxon>
    </lineage>
</organism>
<dbReference type="OMA" id="FESTHPI"/>
<dbReference type="AlphaFoldDB" id="A0A8B7NE49"/>
<accession>A0A8B7NE49</accession>
<dbReference type="OrthoDB" id="6330735at2759"/>
<sequence length="269" mass="30806">MENHVNIQFAATALLLLILIARFGAGQYQDYAYKYAPRLRFDSVEGSGDRCFPQSAESYYEARKSGNTDRLCNLDYDTVAAGSVPTYWHAEVCGYHLHIAYWNFYGYNHDCDCCSGERDAWFESLVVKIRDYSLDERLHEVRFSQKKGWYTRVPGHYELVSDTHPVAYVGKTQHGYYHDDGGTGTCCYYEDYRNPSDVDQHMDTWSNLVRFDNSSAWMTDPTTDVWNGINSPPFRDDWDLCALNGCTGGYLWGCSTCGCHKSDIGEDPF</sequence>
<dbReference type="RefSeq" id="XP_018011886.1">
    <property type="nucleotide sequence ID" value="XM_018156397.2"/>
</dbReference>
<evidence type="ECO:0000256" key="1">
    <source>
        <dbReference type="SAM" id="SignalP"/>
    </source>
</evidence>
<dbReference type="Proteomes" id="UP000694843">
    <property type="component" value="Unplaced"/>
</dbReference>
<reference evidence="3 4" key="1">
    <citation type="submission" date="2025-04" db="UniProtKB">
        <authorList>
            <consortium name="RefSeq"/>
        </authorList>
    </citation>
    <scope>IDENTIFICATION</scope>
    <source>
        <tissue evidence="3 4">Whole organism</tissue>
    </source>
</reference>
<dbReference type="RefSeq" id="XP_018011885.1">
    <property type="nucleotide sequence ID" value="XM_018156396.2"/>
</dbReference>
<evidence type="ECO:0000313" key="2">
    <source>
        <dbReference type="Proteomes" id="UP000694843"/>
    </source>
</evidence>
<dbReference type="RefSeq" id="XP_018011884.1">
    <property type="nucleotide sequence ID" value="XM_018156395.2"/>
</dbReference>
<gene>
    <name evidence="3 4 5" type="primary">LOC108669106</name>
</gene>
<evidence type="ECO:0000313" key="4">
    <source>
        <dbReference type="RefSeq" id="XP_018011885.1"/>
    </source>
</evidence>
<protein>
    <submittedName>
        <fullName evidence="3 4">Uncharacterized protein LOC108669106</fullName>
    </submittedName>
</protein>
<feature type="chain" id="PRO_5044664359" evidence="1">
    <location>
        <begin position="27"/>
        <end position="269"/>
    </location>
</feature>
<proteinExistence type="predicted"/>
<evidence type="ECO:0000313" key="5">
    <source>
        <dbReference type="RefSeq" id="XP_018011886.1"/>
    </source>
</evidence>
<feature type="signal peptide" evidence="1">
    <location>
        <begin position="1"/>
        <end position="26"/>
    </location>
</feature>
<dbReference type="GeneID" id="108669106"/>
<keyword evidence="2" id="KW-1185">Reference proteome</keyword>